<evidence type="ECO:0000259" key="3">
    <source>
        <dbReference type="Pfam" id="PF00487"/>
    </source>
</evidence>
<reference evidence="4 5" key="1">
    <citation type="submission" date="2016-08" db="EMBL/GenBank/DDBJ databases">
        <title>Genome sequence of Clavibacter michiganensis subsp. michiganensis strain CASJ007.</title>
        <authorList>
            <person name="Thapa S.P."/>
            <person name="Coaker G."/>
        </authorList>
    </citation>
    <scope>NUCLEOTIDE SEQUENCE [LARGE SCALE GENOMIC DNA]</scope>
    <source>
        <strain evidence="4">CASJ007</strain>
    </source>
</reference>
<feature type="transmembrane region" description="Helical" evidence="2">
    <location>
        <begin position="46"/>
        <end position="68"/>
    </location>
</feature>
<name>A0A251XG81_CLAMM</name>
<gene>
    <name evidence="4" type="ORF">CMMCAS07_14120</name>
</gene>
<dbReference type="GO" id="GO:0016717">
    <property type="term" value="F:oxidoreductase activity, acting on paired donors, with oxidation of a pair of donors resulting in the reduction of molecular oxygen to two molecules of water"/>
    <property type="evidence" value="ECO:0007669"/>
    <property type="project" value="TreeGrafter"/>
</dbReference>
<dbReference type="PANTHER" id="PTHR19353:SF19">
    <property type="entry name" value="DELTA(5) FATTY ACID DESATURASE C-RELATED"/>
    <property type="match status" value="1"/>
</dbReference>
<organism evidence="4 5">
    <name type="scientific">Clavibacter michiganensis subsp. michiganensis</name>
    <dbReference type="NCBI Taxonomy" id="33013"/>
    <lineage>
        <taxon>Bacteria</taxon>
        <taxon>Bacillati</taxon>
        <taxon>Actinomycetota</taxon>
        <taxon>Actinomycetes</taxon>
        <taxon>Micrococcales</taxon>
        <taxon>Microbacteriaceae</taxon>
        <taxon>Clavibacter</taxon>
    </lineage>
</organism>
<feature type="compositionally biased region" description="Low complexity" evidence="1">
    <location>
        <begin position="160"/>
        <end position="181"/>
    </location>
</feature>
<dbReference type="InterPro" id="IPR005804">
    <property type="entry name" value="FA_desaturase_dom"/>
</dbReference>
<dbReference type="Pfam" id="PF00487">
    <property type="entry name" value="FA_desaturase"/>
    <property type="match status" value="1"/>
</dbReference>
<dbReference type="Proteomes" id="UP000195062">
    <property type="component" value="Unassembled WGS sequence"/>
</dbReference>
<keyword evidence="2" id="KW-1133">Transmembrane helix</keyword>
<proteinExistence type="predicted"/>
<dbReference type="PANTHER" id="PTHR19353">
    <property type="entry name" value="FATTY ACID DESATURASE 2"/>
    <property type="match status" value="1"/>
</dbReference>
<feature type="compositionally biased region" description="Low complexity" evidence="1">
    <location>
        <begin position="143"/>
        <end position="153"/>
    </location>
</feature>
<evidence type="ECO:0000256" key="2">
    <source>
        <dbReference type="SAM" id="Phobius"/>
    </source>
</evidence>
<feature type="region of interest" description="Disordered" evidence="1">
    <location>
        <begin position="143"/>
        <end position="181"/>
    </location>
</feature>
<accession>A0A251XG81</accession>
<sequence length="181" mass="19303">MTDTDTSAPPRIVLTKPKRGGGSNPTTAYSGLLNTVREAGLLERRVGFYVLMFAGITAALVGLGIGFVALGDSWFQLLIAAGLGIIFTQFAFLAHEASHRQVFESGKANDIAGRTLANLFVGISYSWWMTKHSRHHANPNVMARTRTSSATSSPSPPRTPLARRGSTAGSRATRATRSSPS</sequence>
<evidence type="ECO:0000256" key="1">
    <source>
        <dbReference type="SAM" id="MobiDB-lite"/>
    </source>
</evidence>
<keyword evidence="2" id="KW-0472">Membrane</keyword>
<dbReference type="GO" id="GO:0016020">
    <property type="term" value="C:membrane"/>
    <property type="evidence" value="ECO:0007669"/>
    <property type="project" value="TreeGrafter"/>
</dbReference>
<keyword evidence="5" id="KW-1185">Reference proteome</keyword>
<keyword evidence="2" id="KW-0812">Transmembrane</keyword>
<feature type="domain" description="Fatty acid desaturase" evidence="3">
    <location>
        <begin position="73"/>
        <end position="142"/>
    </location>
</feature>
<protein>
    <submittedName>
        <fullName evidence="4">Fatty acid desaturase</fullName>
    </submittedName>
</protein>
<feature type="region of interest" description="Disordered" evidence="1">
    <location>
        <begin position="1"/>
        <end position="25"/>
    </location>
</feature>
<dbReference type="AlphaFoldDB" id="A0A251XG81"/>
<comment type="caution">
    <text evidence="4">The sequence shown here is derived from an EMBL/GenBank/DDBJ whole genome shotgun (WGS) entry which is preliminary data.</text>
</comment>
<evidence type="ECO:0000313" key="4">
    <source>
        <dbReference type="EMBL" id="OUE01441.1"/>
    </source>
</evidence>
<dbReference type="EMBL" id="MDHH01000003">
    <property type="protein sequence ID" value="OUE01441.1"/>
    <property type="molecule type" value="Genomic_DNA"/>
</dbReference>
<dbReference type="GO" id="GO:0008610">
    <property type="term" value="P:lipid biosynthetic process"/>
    <property type="evidence" value="ECO:0007669"/>
    <property type="project" value="UniProtKB-ARBA"/>
</dbReference>
<evidence type="ECO:0000313" key="5">
    <source>
        <dbReference type="Proteomes" id="UP000195062"/>
    </source>
</evidence>
<dbReference type="InterPro" id="IPR012171">
    <property type="entry name" value="Fatty_acid_desaturase"/>
</dbReference>
<feature type="transmembrane region" description="Helical" evidence="2">
    <location>
        <begin position="74"/>
        <end position="94"/>
    </location>
</feature>